<dbReference type="Proteomes" id="UP000586918">
    <property type="component" value="Unassembled WGS sequence"/>
</dbReference>
<keyword evidence="4" id="KW-0804">Transcription</keyword>
<dbReference type="Pfam" id="PF03466">
    <property type="entry name" value="LysR_substrate"/>
    <property type="match status" value="1"/>
</dbReference>
<dbReference type="InterPro" id="IPR000847">
    <property type="entry name" value="LysR_HTH_N"/>
</dbReference>
<dbReference type="PRINTS" id="PR00039">
    <property type="entry name" value="HTHLYSR"/>
</dbReference>
<dbReference type="SUPFAM" id="SSF53850">
    <property type="entry name" value="Periplasmic binding protein-like II"/>
    <property type="match status" value="1"/>
</dbReference>
<keyword evidence="2" id="KW-0805">Transcription regulation</keyword>
<organism evidence="6 7">
    <name type="scientific">Pseudonocardia bannensis</name>
    <dbReference type="NCBI Taxonomy" id="630973"/>
    <lineage>
        <taxon>Bacteria</taxon>
        <taxon>Bacillati</taxon>
        <taxon>Actinomycetota</taxon>
        <taxon>Actinomycetes</taxon>
        <taxon>Pseudonocardiales</taxon>
        <taxon>Pseudonocardiaceae</taxon>
        <taxon>Pseudonocardia</taxon>
    </lineage>
</organism>
<dbReference type="SUPFAM" id="SSF46785">
    <property type="entry name" value="Winged helix' DNA-binding domain"/>
    <property type="match status" value="1"/>
</dbReference>
<dbReference type="PANTHER" id="PTHR30346">
    <property type="entry name" value="TRANSCRIPTIONAL DUAL REGULATOR HCAR-RELATED"/>
    <property type="match status" value="1"/>
</dbReference>
<comment type="similarity">
    <text evidence="1">Belongs to the LysR transcriptional regulatory family.</text>
</comment>
<evidence type="ECO:0000256" key="2">
    <source>
        <dbReference type="ARBA" id="ARBA00023015"/>
    </source>
</evidence>
<dbReference type="GO" id="GO:0003677">
    <property type="term" value="F:DNA binding"/>
    <property type="evidence" value="ECO:0007669"/>
    <property type="project" value="UniProtKB-KW"/>
</dbReference>
<keyword evidence="3" id="KW-0238">DNA-binding</keyword>
<dbReference type="AlphaFoldDB" id="A0A848DFR0"/>
<sequence length="305" mass="33620">MDLRHLRYFVAVAEEGAFRRAARRLQIAQPPLSQAIRQLELELGVPLLIRSTRGVELTTAGAQLVEHAREILSRVEDAISAVRQETASGFLRVGLVGGMLAAAELTGPILQSFQMAHPKLQLSLCELNFAEQTEPLARGAVDVAIVRPPYHDRRIDMFPVLGEPRELFVSTRHPLSTADEVRVDDILDEPMLDMSRAPAEWSAFWLLDELRDGPAPGHGRIDAVTVHEFELALALRRGALTVAASVPRLAPNPMLVGIPLRDASPSMIAVARRRGDRRIAVTEFIRHAGVICRLQHDLVPDAVLP</sequence>
<dbReference type="InterPro" id="IPR036390">
    <property type="entry name" value="WH_DNA-bd_sf"/>
</dbReference>
<dbReference type="RefSeq" id="WP_169411413.1">
    <property type="nucleotide sequence ID" value="NZ_JAAXKZ010000017.1"/>
</dbReference>
<evidence type="ECO:0000313" key="7">
    <source>
        <dbReference type="Proteomes" id="UP000586918"/>
    </source>
</evidence>
<dbReference type="Gene3D" id="1.10.10.10">
    <property type="entry name" value="Winged helix-like DNA-binding domain superfamily/Winged helix DNA-binding domain"/>
    <property type="match status" value="1"/>
</dbReference>
<dbReference type="GO" id="GO:0032993">
    <property type="term" value="C:protein-DNA complex"/>
    <property type="evidence" value="ECO:0007669"/>
    <property type="project" value="TreeGrafter"/>
</dbReference>
<dbReference type="Gene3D" id="3.40.190.10">
    <property type="entry name" value="Periplasmic binding protein-like II"/>
    <property type="match status" value="2"/>
</dbReference>
<accession>A0A848DFR0</accession>
<dbReference type="FunFam" id="1.10.10.10:FF:000001">
    <property type="entry name" value="LysR family transcriptional regulator"/>
    <property type="match status" value="1"/>
</dbReference>
<dbReference type="EMBL" id="JAAXKZ010000017">
    <property type="protein sequence ID" value="NMH91399.1"/>
    <property type="molecule type" value="Genomic_DNA"/>
</dbReference>
<proteinExistence type="inferred from homology"/>
<dbReference type="Pfam" id="PF00126">
    <property type="entry name" value="HTH_1"/>
    <property type="match status" value="1"/>
</dbReference>
<name>A0A848DFR0_9PSEU</name>
<dbReference type="PROSITE" id="PS50931">
    <property type="entry name" value="HTH_LYSR"/>
    <property type="match status" value="1"/>
</dbReference>
<evidence type="ECO:0000313" key="6">
    <source>
        <dbReference type="EMBL" id="NMH91399.1"/>
    </source>
</evidence>
<reference evidence="6 7" key="1">
    <citation type="submission" date="2020-04" db="EMBL/GenBank/DDBJ databases">
        <authorList>
            <person name="Klaysubun C."/>
            <person name="Duangmal K."/>
            <person name="Lipun K."/>
        </authorList>
    </citation>
    <scope>NUCLEOTIDE SEQUENCE [LARGE SCALE GENOMIC DNA]</scope>
    <source>
        <strain evidence="6 7">DSM 45300</strain>
    </source>
</reference>
<protein>
    <submittedName>
        <fullName evidence="6">LysR family transcriptional regulator</fullName>
    </submittedName>
</protein>
<comment type="caution">
    <text evidence="6">The sequence shown here is derived from an EMBL/GenBank/DDBJ whole genome shotgun (WGS) entry which is preliminary data.</text>
</comment>
<keyword evidence="7" id="KW-1185">Reference proteome</keyword>
<evidence type="ECO:0000256" key="3">
    <source>
        <dbReference type="ARBA" id="ARBA00023125"/>
    </source>
</evidence>
<dbReference type="PANTHER" id="PTHR30346:SF0">
    <property type="entry name" value="HCA OPERON TRANSCRIPTIONAL ACTIVATOR HCAR"/>
    <property type="match status" value="1"/>
</dbReference>
<evidence type="ECO:0000256" key="4">
    <source>
        <dbReference type="ARBA" id="ARBA00023163"/>
    </source>
</evidence>
<dbReference type="InterPro" id="IPR036388">
    <property type="entry name" value="WH-like_DNA-bd_sf"/>
</dbReference>
<dbReference type="InterPro" id="IPR005119">
    <property type="entry name" value="LysR_subst-bd"/>
</dbReference>
<evidence type="ECO:0000256" key="1">
    <source>
        <dbReference type="ARBA" id="ARBA00009437"/>
    </source>
</evidence>
<evidence type="ECO:0000259" key="5">
    <source>
        <dbReference type="PROSITE" id="PS50931"/>
    </source>
</evidence>
<feature type="domain" description="HTH lysR-type" evidence="5">
    <location>
        <begin position="1"/>
        <end position="58"/>
    </location>
</feature>
<gene>
    <name evidence="6" type="ORF">HF519_07310</name>
</gene>
<dbReference type="GO" id="GO:0003700">
    <property type="term" value="F:DNA-binding transcription factor activity"/>
    <property type="evidence" value="ECO:0007669"/>
    <property type="project" value="InterPro"/>
</dbReference>